<dbReference type="GO" id="GO:0008143">
    <property type="term" value="F:poly(A) binding"/>
    <property type="evidence" value="ECO:0007669"/>
    <property type="project" value="InterPro"/>
</dbReference>
<organism evidence="11 12">
    <name type="scientific">Plasmodium reichenowi</name>
    <dbReference type="NCBI Taxonomy" id="5854"/>
    <lineage>
        <taxon>Eukaryota</taxon>
        <taxon>Sar</taxon>
        <taxon>Alveolata</taxon>
        <taxon>Apicomplexa</taxon>
        <taxon>Aconoidasida</taxon>
        <taxon>Haemosporida</taxon>
        <taxon>Plasmodiidae</taxon>
        <taxon>Plasmodium</taxon>
        <taxon>Plasmodium (Laverania)</taxon>
    </lineage>
</organism>
<dbReference type="GO" id="GO:0043488">
    <property type="term" value="P:regulation of mRNA stability"/>
    <property type="evidence" value="ECO:0007669"/>
    <property type="project" value="InterPro"/>
</dbReference>
<evidence type="ECO:0000256" key="5">
    <source>
        <dbReference type="ARBA" id="ARBA00022771"/>
    </source>
</evidence>
<accession>A0A060RV93</accession>
<dbReference type="Gene3D" id="4.10.1000.30">
    <property type="match status" value="1"/>
</dbReference>
<dbReference type="InterPro" id="IPR000571">
    <property type="entry name" value="Znf_CCCH"/>
</dbReference>
<evidence type="ECO:0000256" key="6">
    <source>
        <dbReference type="ARBA" id="ARBA00022833"/>
    </source>
</evidence>
<keyword evidence="7" id="KW-0539">Nucleus</keyword>
<dbReference type="GO" id="GO:0005737">
    <property type="term" value="C:cytoplasm"/>
    <property type="evidence" value="ECO:0007669"/>
    <property type="project" value="TreeGrafter"/>
</dbReference>
<keyword evidence="12" id="KW-1185">Reference proteome</keyword>
<dbReference type="Proteomes" id="UP000027581">
    <property type="component" value="Unassembled WGS sequence"/>
</dbReference>
<dbReference type="PhylomeDB" id="A0A060RV93"/>
<dbReference type="Pfam" id="PF14608">
    <property type="entry name" value="zf-CCCH_2"/>
    <property type="match status" value="3"/>
</dbReference>
<comment type="subcellular location">
    <subcellularLocation>
        <location evidence="1">Nucleus</location>
    </subcellularLocation>
</comment>
<dbReference type="InterPro" id="IPR040366">
    <property type="entry name" value="Nab2/ZC3H14"/>
</dbReference>
<keyword evidence="4" id="KW-0677">Repeat</keyword>
<feature type="compositionally biased region" description="Basic and acidic residues" evidence="9">
    <location>
        <begin position="79"/>
        <end position="116"/>
    </location>
</feature>
<feature type="compositionally biased region" description="Low complexity" evidence="9">
    <location>
        <begin position="639"/>
        <end position="667"/>
    </location>
</feature>
<evidence type="ECO:0000256" key="2">
    <source>
        <dbReference type="ARBA" id="ARBA00008423"/>
    </source>
</evidence>
<proteinExistence type="inferred from homology"/>
<reference evidence="11" key="1">
    <citation type="submission" date="2014-01" db="EMBL/GenBank/DDBJ databases">
        <authorList>
            <person name="Aslett M."/>
        </authorList>
    </citation>
    <scope>NUCLEOTIDE SEQUENCE</scope>
    <source>
        <strain evidence="11">CDC</strain>
    </source>
</reference>
<feature type="compositionally biased region" description="Basic residues" evidence="9">
    <location>
        <begin position="161"/>
        <end position="171"/>
    </location>
</feature>
<feature type="domain" description="C3H1-type" evidence="10">
    <location>
        <begin position="543"/>
        <end position="568"/>
    </location>
</feature>
<sequence>MLTKSKEEQKAYQTIITEKLRELLGEYEVDILTEYVWHMAGNAKSSNEFMCNELKDFLGDHTTVFVDWLMRLMGDIRKQKKSDTSLKNEKSNKSSSVREKQHDEYSKSNRSRDSKNRVLSAHNKKGGEDEFDKRNLSDTRRRSRSLASSKYSNEDMYFSKNKNKRRQKRGLSMRSGSSSSSTRKIHYDKNKSRNKRSDRGKDSDMFRMRDKYRRLGKSHSQSFSPSRVIYVENGQRKEKKNETHHDNVLNIKDITYKRISDSADEYNNSEKKNKAVLKPNPRFVGDNPNPFMQPPTMMNNQEMSSYNMNNIPNFYQGNYVVGTKNLMDNSNNFICNNMNNNFVNSRYQNNIQQKNGKFLQNINNTSVSSSVNFMNTNRFNNNVNNNNYGFQKNNLINNNNNTNVVGTVPIDEQINNTQNFIKQNNNNMRNQQTFFSNTHNENNVNTHQYFTPKANKQQIFNTNITNIDKQIKTQQQIQPNVNVVLPSDSHNVSNVQSVGEVSNNIQNDHMNDNMLNNALNTNEDGKQLVANQENVVDPSNVIIKIQKKCLYLPNCQFGDKCRYIHPVENCRNWPYCAFGSECIYIHPNVPCKFGIYCTNYYCNYSHDHVDTTNLPEIGTNGYFLNKKLINTADKNISTNNNNSNNNNNNNSNNNNNNNNSNNDSVNNEETNFKDKVAQISYSMPKTPPEMKKEKNNNEYNENEYLQNLLDTEKGESQHIILNEQNKNNNILQTISQNQQDNNYQGKIINQSIDQANNIFNNNQNQNQNQNGSNNCFQLNIDPDKINQDI</sequence>
<keyword evidence="6 8" id="KW-0862">Zinc</keyword>
<dbReference type="Gene3D" id="1.20.1390.10">
    <property type="entry name" value="PWI domain"/>
    <property type="match status" value="1"/>
</dbReference>
<keyword evidence="5 8" id="KW-0863">Zinc-finger</keyword>
<evidence type="ECO:0000256" key="7">
    <source>
        <dbReference type="ARBA" id="ARBA00023242"/>
    </source>
</evidence>
<evidence type="ECO:0000256" key="1">
    <source>
        <dbReference type="ARBA" id="ARBA00004123"/>
    </source>
</evidence>
<dbReference type="VEuPathDB" id="PlasmoDB:PRCDC_0621500"/>
<feature type="compositionally biased region" description="Basic and acidic residues" evidence="9">
    <location>
        <begin position="125"/>
        <end position="140"/>
    </location>
</feature>
<dbReference type="GO" id="GO:0008270">
    <property type="term" value="F:zinc ion binding"/>
    <property type="evidence" value="ECO:0007669"/>
    <property type="project" value="UniProtKB-KW"/>
</dbReference>
<dbReference type="PANTHER" id="PTHR14738">
    <property type="entry name" value="ZINC FINGER CCCH DOMAIN-CONTAINING PROTEIN 14"/>
    <property type="match status" value="1"/>
</dbReference>
<evidence type="ECO:0000259" key="10">
    <source>
        <dbReference type="PROSITE" id="PS50103"/>
    </source>
</evidence>
<feature type="zinc finger region" description="C3H1-type" evidence="8">
    <location>
        <begin position="543"/>
        <end position="568"/>
    </location>
</feature>
<dbReference type="PROSITE" id="PS50103">
    <property type="entry name" value="ZF_C3H1"/>
    <property type="match status" value="1"/>
</dbReference>
<evidence type="ECO:0000256" key="4">
    <source>
        <dbReference type="ARBA" id="ARBA00022737"/>
    </source>
</evidence>
<evidence type="ECO:0000256" key="8">
    <source>
        <dbReference type="PROSITE-ProRule" id="PRU00723"/>
    </source>
</evidence>
<feature type="compositionally biased region" description="Low complexity" evidence="9">
    <location>
        <begin position="172"/>
        <end position="181"/>
    </location>
</feature>
<feature type="compositionally biased region" description="Basic and acidic residues" evidence="9">
    <location>
        <begin position="185"/>
        <end position="208"/>
    </location>
</feature>
<protein>
    <submittedName>
        <fullName evidence="11">Coronin binding protein, putative</fullName>
    </submittedName>
</protein>
<name>A0A060RV93_PLARE</name>
<dbReference type="PANTHER" id="PTHR14738:SF29">
    <property type="entry name" value="ZINC FINGER CCCH DOMAIN-CONTAINING PROTEIN 14"/>
    <property type="match status" value="1"/>
</dbReference>
<keyword evidence="3 8" id="KW-0479">Metal-binding</keyword>
<dbReference type="AlphaFoldDB" id="A0A060RV93"/>
<dbReference type="EMBL" id="HG810767">
    <property type="protein sequence ID" value="CDO63415.1"/>
    <property type="molecule type" value="Genomic_DNA"/>
</dbReference>
<comment type="similarity">
    <text evidence="2">Belongs to the ZC3H14 family.</text>
</comment>
<dbReference type="VEuPathDB" id="PlasmoDB:PRG01_0622600"/>
<reference evidence="11" key="2">
    <citation type="submission" date="2014-05" db="EMBL/GenBank/DDBJ databases">
        <title>The genome sequences of chimpanzee malaria parasites reveal the path to human adaptation.</title>
        <authorList>
            <person name="Otto T.D."/>
            <person name="Rayner J.C."/>
            <person name="Boehme U."/>
            <person name="Pain A."/>
            <person name="Spottiswoode N."/>
            <person name="Sanders M."/>
            <person name="Quail M."/>
            <person name="Ollomo B."/>
            <person name="Renaud F."/>
            <person name="Thomas A.W."/>
            <person name="Prugnolle F."/>
            <person name="Conway D.J."/>
            <person name="Newbold C."/>
            <person name="Berriman M."/>
        </authorList>
    </citation>
    <scope>NUCLEOTIDE SEQUENCE [LARGE SCALE GENOMIC DNA]</scope>
    <source>
        <strain evidence="11">CDC</strain>
    </source>
</reference>
<evidence type="ECO:0000313" key="12">
    <source>
        <dbReference type="Proteomes" id="UP000027581"/>
    </source>
</evidence>
<evidence type="ECO:0000313" key="11">
    <source>
        <dbReference type="EMBL" id="CDO63415.1"/>
    </source>
</evidence>
<feature type="region of interest" description="Disordered" evidence="9">
    <location>
        <begin position="766"/>
        <end position="789"/>
    </location>
</feature>
<gene>
    <name evidence="11" type="ORF">PRCDC_0621500</name>
</gene>
<dbReference type="GO" id="GO:0005634">
    <property type="term" value="C:nucleus"/>
    <property type="evidence" value="ECO:0007669"/>
    <property type="project" value="UniProtKB-SubCell"/>
</dbReference>
<feature type="region of interest" description="Disordered" evidence="9">
    <location>
        <begin position="79"/>
        <end position="208"/>
    </location>
</feature>
<evidence type="ECO:0000256" key="3">
    <source>
        <dbReference type="ARBA" id="ARBA00022723"/>
    </source>
</evidence>
<evidence type="ECO:0000256" key="9">
    <source>
        <dbReference type="SAM" id="MobiDB-lite"/>
    </source>
</evidence>
<feature type="region of interest" description="Disordered" evidence="9">
    <location>
        <begin position="634"/>
        <end position="668"/>
    </location>
</feature>